<dbReference type="Pfam" id="PF01251">
    <property type="entry name" value="Ribosomal_S7e"/>
    <property type="match status" value="1"/>
</dbReference>
<keyword evidence="5" id="KW-1185">Reference proteome</keyword>
<dbReference type="Proteomes" id="UP000036681">
    <property type="component" value="Unplaced"/>
</dbReference>
<dbReference type="InterPro" id="IPR000554">
    <property type="entry name" value="Ribosomal_eS7"/>
</dbReference>
<dbReference type="PANTHER" id="PTHR11278">
    <property type="entry name" value="40S RIBOSOMAL PROTEIN S7"/>
    <property type="match status" value="1"/>
</dbReference>
<evidence type="ECO:0000313" key="5">
    <source>
        <dbReference type="Proteomes" id="UP000036681"/>
    </source>
</evidence>
<dbReference type="GO" id="GO:0022627">
    <property type="term" value="C:cytosolic small ribosomal subunit"/>
    <property type="evidence" value="ECO:0007669"/>
    <property type="project" value="TreeGrafter"/>
</dbReference>
<reference evidence="6" key="1">
    <citation type="submission" date="2017-02" db="UniProtKB">
        <authorList>
            <consortium name="WormBaseParasite"/>
        </authorList>
    </citation>
    <scope>IDENTIFICATION</scope>
</reference>
<evidence type="ECO:0000256" key="4">
    <source>
        <dbReference type="RuleBase" id="RU364105"/>
    </source>
</evidence>
<dbReference type="GO" id="GO:0003735">
    <property type="term" value="F:structural constituent of ribosome"/>
    <property type="evidence" value="ECO:0007669"/>
    <property type="project" value="InterPro"/>
</dbReference>
<keyword evidence="3 4" id="KW-0687">Ribonucleoprotein</keyword>
<dbReference type="GO" id="GO:0006412">
    <property type="term" value="P:translation"/>
    <property type="evidence" value="ECO:0007669"/>
    <property type="project" value="InterPro"/>
</dbReference>
<dbReference type="AlphaFoldDB" id="A0A0M3HST5"/>
<dbReference type="GO" id="GO:0006364">
    <property type="term" value="P:rRNA processing"/>
    <property type="evidence" value="ECO:0007669"/>
    <property type="project" value="TreeGrafter"/>
</dbReference>
<dbReference type="PROSITE" id="PS00948">
    <property type="entry name" value="RIBOSOMAL_S7E"/>
    <property type="match status" value="1"/>
</dbReference>
<proteinExistence type="inferred from homology"/>
<dbReference type="GO" id="GO:0042274">
    <property type="term" value="P:ribosomal small subunit biogenesis"/>
    <property type="evidence" value="ECO:0007669"/>
    <property type="project" value="TreeGrafter"/>
</dbReference>
<dbReference type="PANTHER" id="PTHR11278:SF0">
    <property type="entry name" value="SMALL RIBOSOMAL SUBUNIT PROTEIN ES7"/>
    <property type="match status" value="1"/>
</dbReference>
<dbReference type="WBParaSite" id="ALUE_0000558801-mRNA-1">
    <property type="protein sequence ID" value="ALUE_0000558801-mRNA-1"/>
    <property type="gene ID" value="ALUE_0000558801"/>
</dbReference>
<protein>
    <recommendedName>
        <fullName evidence="4">40S ribosomal protein S7</fullName>
    </recommendedName>
</protein>
<evidence type="ECO:0000313" key="6">
    <source>
        <dbReference type="WBParaSite" id="ALUE_0000558801-mRNA-1"/>
    </source>
</evidence>
<dbReference type="GO" id="GO:0030686">
    <property type="term" value="C:90S preribosome"/>
    <property type="evidence" value="ECO:0007669"/>
    <property type="project" value="TreeGrafter"/>
</dbReference>
<accession>A0A0M3HST5</accession>
<dbReference type="GO" id="GO:0032040">
    <property type="term" value="C:small-subunit processome"/>
    <property type="evidence" value="ECO:0007669"/>
    <property type="project" value="TreeGrafter"/>
</dbReference>
<dbReference type="InterPro" id="IPR047861">
    <property type="entry name" value="Ribosomal_eS7_CS"/>
</dbReference>
<evidence type="ECO:0000256" key="1">
    <source>
        <dbReference type="ARBA" id="ARBA00007820"/>
    </source>
</evidence>
<organism evidence="5 6">
    <name type="scientific">Ascaris lumbricoides</name>
    <name type="common">Giant roundworm</name>
    <dbReference type="NCBI Taxonomy" id="6252"/>
    <lineage>
        <taxon>Eukaryota</taxon>
        <taxon>Metazoa</taxon>
        <taxon>Ecdysozoa</taxon>
        <taxon>Nematoda</taxon>
        <taxon>Chromadorea</taxon>
        <taxon>Rhabditida</taxon>
        <taxon>Spirurina</taxon>
        <taxon>Ascaridomorpha</taxon>
        <taxon>Ascaridoidea</taxon>
        <taxon>Ascarididae</taxon>
        <taxon>Ascaris</taxon>
    </lineage>
</organism>
<name>A0A0M3HST5_ASCLU</name>
<evidence type="ECO:0000256" key="2">
    <source>
        <dbReference type="ARBA" id="ARBA00022980"/>
    </source>
</evidence>
<comment type="similarity">
    <text evidence="1 4">Belongs to the eukaryotic ribosomal protein eS7 family.</text>
</comment>
<sequence>MPETASKIVKPGGKMPNEFEKQVSNAIADLETSPDIKAQLRELYIVGAKEVELGNKKVIIVYVPFPQLRQFQKIQPRLVRELEKKFSGRHVVVIARRRIIAKPKRGKSRKPEKQKRPRSRTLTAVHDAMLADLVFPAEVVGRRIRVKLDGKRIMKVHLDKNQQTNVEHKIILIRILVLKKHSIQLSAAYAEDTSVNNARSFQQMAPPPDADQLWNISYETRAVVVP</sequence>
<keyword evidence="2 4" id="KW-0689">Ribosomal protein</keyword>
<evidence type="ECO:0000256" key="3">
    <source>
        <dbReference type="ARBA" id="ARBA00023274"/>
    </source>
</evidence>